<evidence type="ECO:0000313" key="2">
    <source>
        <dbReference type="Proteomes" id="UP000030645"/>
    </source>
</evidence>
<sequence>MTQNLNIHNLQNSISVDYSFKFISTKFIFDNGNKMAHRESGRNSVAQSLSLASSTAPSLVVRTLLRVATSMRFESVPSAGGFADLGFI</sequence>
<proteinExistence type="predicted"/>
<dbReference type="EMBL" id="KE343933">
    <property type="protein sequence ID" value="EXB47689.1"/>
    <property type="molecule type" value="Genomic_DNA"/>
</dbReference>
<organism evidence="1 2">
    <name type="scientific">Morus notabilis</name>
    <dbReference type="NCBI Taxonomy" id="981085"/>
    <lineage>
        <taxon>Eukaryota</taxon>
        <taxon>Viridiplantae</taxon>
        <taxon>Streptophyta</taxon>
        <taxon>Embryophyta</taxon>
        <taxon>Tracheophyta</taxon>
        <taxon>Spermatophyta</taxon>
        <taxon>Magnoliopsida</taxon>
        <taxon>eudicotyledons</taxon>
        <taxon>Gunneridae</taxon>
        <taxon>Pentapetalae</taxon>
        <taxon>rosids</taxon>
        <taxon>fabids</taxon>
        <taxon>Rosales</taxon>
        <taxon>Moraceae</taxon>
        <taxon>Moreae</taxon>
        <taxon>Morus</taxon>
    </lineage>
</organism>
<name>W9QZU5_9ROSA</name>
<dbReference type="AlphaFoldDB" id="W9QZU5"/>
<keyword evidence="2" id="KW-1185">Reference proteome</keyword>
<dbReference type="Proteomes" id="UP000030645">
    <property type="component" value="Unassembled WGS sequence"/>
</dbReference>
<protein>
    <submittedName>
        <fullName evidence="1">Uncharacterized protein</fullName>
    </submittedName>
</protein>
<gene>
    <name evidence="1" type="ORF">L484_010473</name>
</gene>
<reference evidence="2" key="1">
    <citation type="submission" date="2013-01" db="EMBL/GenBank/DDBJ databases">
        <title>Draft Genome Sequence of a Mulberry Tree, Morus notabilis C.K. Schneid.</title>
        <authorList>
            <person name="He N."/>
            <person name="Zhao S."/>
        </authorList>
    </citation>
    <scope>NUCLEOTIDE SEQUENCE</scope>
</reference>
<accession>W9QZU5</accession>
<evidence type="ECO:0000313" key="1">
    <source>
        <dbReference type="EMBL" id="EXB47689.1"/>
    </source>
</evidence>